<dbReference type="AlphaFoldDB" id="A0A8J3C7T6"/>
<dbReference type="InterPro" id="IPR006016">
    <property type="entry name" value="UspA"/>
</dbReference>
<dbReference type="CDD" id="cd00293">
    <property type="entry name" value="USP-like"/>
    <property type="match status" value="1"/>
</dbReference>
<reference evidence="3" key="1">
    <citation type="journal article" date="2014" name="Int. J. Syst. Evol. Microbiol.">
        <title>Complete genome sequence of Corynebacterium casei LMG S-19264T (=DSM 44701T), isolated from a smear-ripened cheese.</title>
        <authorList>
            <consortium name="US DOE Joint Genome Institute (JGI-PGF)"/>
            <person name="Walter F."/>
            <person name="Albersmeier A."/>
            <person name="Kalinowski J."/>
            <person name="Ruckert C."/>
        </authorList>
    </citation>
    <scope>NUCLEOTIDE SEQUENCE</scope>
    <source>
        <strain evidence="3">CGMCC 4.7299</strain>
    </source>
</reference>
<dbReference type="EMBL" id="BMMX01000056">
    <property type="protein sequence ID" value="GGL17485.1"/>
    <property type="molecule type" value="Genomic_DNA"/>
</dbReference>
<evidence type="ECO:0000259" key="2">
    <source>
        <dbReference type="Pfam" id="PF00582"/>
    </source>
</evidence>
<evidence type="ECO:0000313" key="3">
    <source>
        <dbReference type="EMBL" id="GGL17485.1"/>
    </source>
</evidence>
<feature type="domain" description="UspA" evidence="2">
    <location>
        <begin position="150"/>
        <end position="268"/>
    </location>
</feature>
<proteinExistence type="inferred from homology"/>
<keyword evidence="4" id="KW-1185">Reference proteome</keyword>
<dbReference type="RefSeq" id="WP_189082701.1">
    <property type="nucleotide sequence ID" value="NZ_BMMX01000056.1"/>
</dbReference>
<organism evidence="3 4">
    <name type="scientific">Mangrovihabitans endophyticus</name>
    <dbReference type="NCBI Taxonomy" id="1751298"/>
    <lineage>
        <taxon>Bacteria</taxon>
        <taxon>Bacillati</taxon>
        <taxon>Actinomycetota</taxon>
        <taxon>Actinomycetes</taxon>
        <taxon>Micromonosporales</taxon>
        <taxon>Micromonosporaceae</taxon>
        <taxon>Mangrovihabitans</taxon>
    </lineage>
</organism>
<comment type="similarity">
    <text evidence="1">Belongs to the universal stress protein A family.</text>
</comment>
<reference evidence="3" key="2">
    <citation type="submission" date="2020-09" db="EMBL/GenBank/DDBJ databases">
        <authorList>
            <person name="Sun Q."/>
            <person name="Zhou Y."/>
        </authorList>
    </citation>
    <scope>NUCLEOTIDE SEQUENCE</scope>
    <source>
        <strain evidence="3">CGMCC 4.7299</strain>
    </source>
</reference>
<protein>
    <recommendedName>
        <fullName evidence="2">UspA domain-containing protein</fullName>
    </recommendedName>
</protein>
<dbReference type="PANTHER" id="PTHR46268">
    <property type="entry name" value="STRESS RESPONSE PROTEIN NHAX"/>
    <property type="match status" value="1"/>
</dbReference>
<sequence>MRTPGSTPVVVGLSGTAAGVAAVRLGAREAVARGRSLKVVHAFAWAGPDTHGGHRDWASARRAATQLTRTALTTARRTSPGVRVVTELLDGSPTRVLVQQSRAADLVVLGDGAPPAAGGMPAHDSTLMQVVSRAWCPALVARGPRPPSGRVVAAVDGSAAALEALRHAGDEARRRRLGVDVVHVIAEPAPEAQARGREVLAAAVAAVPGLPSVRTRLLTGDPARVLERASRHARLLVIGPRGADGATLLGPVATHLLRRCACPTLFVHGSTAQWRCAAGTAHAAGTAAD</sequence>
<evidence type="ECO:0000313" key="4">
    <source>
        <dbReference type="Proteomes" id="UP000656042"/>
    </source>
</evidence>
<feature type="domain" description="UspA" evidence="2">
    <location>
        <begin position="8"/>
        <end position="142"/>
    </location>
</feature>
<gene>
    <name evidence="3" type="ORF">GCM10012284_60030</name>
</gene>
<name>A0A8J3C7T6_9ACTN</name>
<accession>A0A8J3C7T6</accession>
<comment type="caution">
    <text evidence="3">The sequence shown here is derived from an EMBL/GenBank/DDBJ whole genome shotgun (WGS) entry which is preliminary data.</text>
</comment>
<dbReference type="Proteomes" id="UP000656042">
    <property type="component" value="Unassembled WGS sequence"/>
</dbReference>
<dbReference type="SUPFAM" id="SSF52402">
    <property type="entry name" value="Adenine nucleotide alpha hydrolases-like"/>
    <property type="match status" value="2"/>
</dbReference>
<evidence type="ECO:0000256" key="1">
    <source>
        <dbReference type="ARBA" id="ARBA00008791"/>
    </source>
</evidence>
<dbReference type="PANTHER" id="PTHR46268:SF6">
    <property type="entry name" value="UNIVERSAL STRESS PROTEIN UP12"/>
    <property type="match status" value="1"/>
</dbReference>
<dbReference type="Pfam" id="PF00582">
    <property type="entry name" value="Usp"/>
    <property type="match status" value="2"/>
</dbReference>
<dbReference type="Gene3D" id="3.40.50.620">
    <property type="entry name" value="HUPs"/>
    <property type="match status" value="2"/>
</dbReference>
<dbReference type="InterPro" id="IPR014729">
    <property type="entry name" value="Rossmann-like_a/b/a_fold"/>
</dbReference>